<accession>A0AAD4XPY7</accession>
<gene>
    <name evidence="1" type="ORF">MKW98_009114</name>
</gene>
<proteinExistence type="predicted"/>
<evidence type="ECO:0000313" key="1">
    <source>
        <dbReference type="EMBL" id="KAI3941904.1"/>
    </source>
</evidence>
<organism evidence="1 2">
    <name type="scientific">Papaver atlanticum</name>
    <dbReference type="NCBI Taxonomy" id="357466"/>
    <lineage>
        <taxon>Eukaryota</taxon>
        <taxon>Viridiplantae</taxon>
        <taxon>Streptophyta</taxon>
        <taxon>Embryophyta</taxon>
        <taxon>Tracheophyta</taxon>
        <taxon>Spermatophyta</taxon>
        <taxon>Magnoliopsida</taxon>
        <taxon>Ranunculales</taxon>
        <taxon>Papaveraceae</taxon>
        <taxon>Papaveroideae</taxon>
        <taxon>Papaver</taxon>
    </lineage>
</organism>
<dbReference type="EMBL" id="JAJJMB010004763">
    <property type="protein sequence ID" value="KAI3941904.1"/>
    <property type="molecule type" value="Genomic_DNA"/>
</dbReference>
<protein>
    <submittedName>
        <fullName evidence="1">Uncharacterized protein</fullName>
    </submittedName>
</protein>
<name>A0AAD4XPY7_9MAGN</name>
<dbReference type="AlphaFoldDB" id="A0AAD4XPY7"/>
<comment type="caution">
    <text evidence="1">The sequence shown here is derived from an EMBL/GenBank/DDBJ whole genome shotgun (WGS) entry which is preliminary data.</text>
</comment>
<keyword evidence="2" id="KW-1185">Reference proteome</keyword>
<dbReference type="Proteomes" id="UP001202328">
    <property type="component" value="Unassembled WGS sequence"/>
</dbReference>
<sequence>MDLGFRSSVLVMFMLVNGQISLCCSLEVAPLFLQIGFKYLAILFEINHPLKPFLAFEAQNDELAALVTLEDYKASLKKSYKQIQAAIAKNCTNVDSQEHLFVDIQAQNDEFAALFTLEDYKASLKKSYKQIQDAIAKF</sequence>
<reference evidence="1" key="1">
    <citation type="submission" date="2022-04" db="EMBL/GenBank/DDBJ databases">
        <title>A functionally conserved STORR gene fusion in Papaver species that diverged 16.8 million years ago.</title>
        <authorList>
            <person name="Catania T."/>
        </authorList>
    </citation>
    <scope>NUCLEOTIDE SEQUENCE</scope>
    <source>
        <strain evidence="1">S-188037</strain>
    </source>
</reference>
<evidence type="ECO:0000313" key="2">
    <source>
        <dbReference type="Proteomes" id="UP001202328"/>
    </source>
</evidence>